<dbReference type="InterPro" id="IPR001827">
    <property type="entry name" value="Homeobox_Antennapedia_CS"/>
</dbReference>
<dbReference type="GO" id="GO:0003677">
    <property type="term" value="F:DNA binding"/>
    <property type="evidence" value="ECO:0007669"/>
    <property type="project" value="UniProtKB-KW"/>
</dbReference>
<reference evidence="7 8" key="1">
    <citation type="journal article" date="2017" name="Gigascience">
        <title>Genome sequence of the small brown planthopper, Laodelphax striatellus.</title>
        <authorList>
            <person name="Zhu J."/>
            <person name="Jiang F."/>
            <person name="Wang X."/>
            <person name="Yang P."/>
            <person name="Bao Y."/>
            <person name="Zhao W."/>
            <person name="Wang W."/>
            <person name="Lu H."/>
            <person name="Wang Q."/>
            <person name="Cui N."/>
            <person name="Li J."/>
            <person name="Chen X."/>
            <person name="Luo L."/>
            <person name="Yu J."/>
            <person name="Kang L."/>
            <person name="Cui F."/>
        </authorList>
    </citation>
    <scope>NUCLEOTIDE SEQUENCE [LARGE SCALE GENOMIC DNA]</scope>
    <source>
        <strain evidence="7">Lst14</strain>
    </source>
</reference>
<evidence type="ECO:0000256" key="1">
    <source>
        <dbReference type="ARBA" id="ARBA00004123"/>
    </source>
</evidence>
<evidence type="ECO:0000256" key="5">
    <source>
        <dbReference type="ARBA" id="ARBA00023242"/>
    </source>
</evidence>
<evidence type="ECO:0000256" key="2">
    <source>
        <dbReference type="ARBA" id="ARBA00022473"/>
    </source>
</evidence>
<comment type="subcellular location">
    <subcellularLocation>
        <location evidence="1">Nucleus</location>
    </subcellularLocation>
</comment>
<feature type="region of interest" description="Disordered" evidence="6">
    <location>
        <begin position="96"/>
        <end position="115"/>
    </location>
</feature>
<dbReference type="InParanoid" id="A0A482XR63"/>
<dbReference type="GO" id="GO:0003700">
    <property type="term" value="F:DNA-binding transcription factor activity"/>
    <property type="evidence" value="ECO:0007669"/>
    <property type="project" value="InterPro"/>
</dbReference>
<dbReference type="AlphaFoldDB" id="A0A482XR63"/>
<evidence type="ECO:0000256" key="3">
    <source>
        <dbReference type="ARBA" id="ARBA00023125"/>
    </source>
</evidence>
<dbReference type="Proteomes" id="UP000291343">
    <property type="component" value="Unassembled WGS sequence"/>
</dbReference>
<feature type="compositionally biased region" description="Acidic residues" evidence="6">
    <location>
        <begin position="15"/>
        <end position="31"/>
    </location>
</feature>
<feature type="region of interest" description="Disordered" evidence="6">
    <location>
        <begin position="134"/>
        <end position="171"/>
    </location>
</feature>
<keyword evidence="4" id="KW-0371">Homeobox</keyword>
<dbReference type="OrthoDB" id="6159439at2759"/>
<feature type="region of interest" description="Disordered" evidence="6">
    <location>
        <begin position="1"/>
        <end position="83"/>
    </location>
</feature>
<dbReference type="PROSITE" id="PS00032">
    <property type="entry name" value="ANTENNAPEDIA"/>
    <property type="match status" value="1"/>
</dbReference>
<evidence type="ECO:0000256" key="4">
    <source>
        <dbReference type="ARBA" id="ARBA00023155"/>
    </source>
</evidence>
<accession>A0A482XR63</accession>
<protein>
    <recommendedName>
        <fullName evidence="9">Homeobox domain-containing protein</fullName>
    </recommendedName>
</protein>
<comment type="caution">
    <text evidence="7">The sequence shown here is derived from an EMBL/GenBank/DDBJ whole genome shotgun (WGS) entry which is preliminary data.</text>
</comment>
<keyword evidence="3" id="KW-0238">DNA-binding</keyword>
<dbReference type="GO" id="GO:0005634">
    <property type="term" value="C:nucleus"/>
    <property type="evidence" value="ECO:0007669"/>
    <property type="project" value="UniProtKB-SubCell"/>
</dbReference>
<dbReference type="EMBL" id="QKKF02002906">
    <property type="protein sequence ID" value="RZF47970.1"/>
    <property type="molecule type" value="Genomic_DNA"/>
</dbReference>
<keyword evidence="2" id="KW-0217">Developmental protein</keyword>
<name>A0A482XR63_LAOST</name>
<evidence type="ECO:0008006" key="9">
    <source>
        <dbReference type="Google" id="ProtNLM"/>
    </source>
</evidence>
<organism evidence="7 8">
    <name type="scientific">Laodelphax striatellus</name>
    <name type="common">Small brown planthopper</name>
    <name type="synonym">Delphax striatella</name>
    <dbReference type="NCBI Taxonomy" id="195883"/>
    <lineage>
        <taxon>Eukaryota</taxon>
        <taxon>Metazoa</taxon>
        <taxon>Ecdysozoa</taxon>
        <taxon>Arthropoda</taxon>
        <taxon>Hexapoda</taxon>
        <taxon>Insecta</taxon>
        <taxon>Pterygota</taxon>
        <taxon>Neoptera</taxon>
        <taxon>Paraneoptera</taxon>
        <taxon>Hemiptera</taxon>
        <taxon>Auchenorrhyncha</taxon>
        <taxon>Fulgoroidea</taxon>
        <taxon>Delphacidae</taxon>
        <taxon>Criomorphinae</taxon>
        <taxon>Laodelphax</taxon>
    </lineage>
</organism>
<sequence length="247" mass="26454">MRGKLQQPGNPHLVEDEDEEEEEEGEEEDEFLGLKPPRPSPPVLESSGGFWMAAVTAASGGGPPGLDGPPGPLGPMTGETGFISSQPSMAEFILPHHLQDMPPGPPLSPHSGQGYPPGLVDQPPPGVNVQEYPWMKEKKTTRKSSQQGVGGGGLRNPPKPAPGRVDRESINPPVTSCLMSKVLTSCSRSQHPFKINLCARSSMLQQMNNLPDVCSALLCLWVGSATAVSFNCNVTHIRSRLMKLHSQ</sequence>
<evidence type="ECO:0000313" key="7">
    <source>
        <dbReference type="EMBL" id="RZF47970.1"/>
    </source>
</evidence>
<dbReference type="STRING" id="195883.A0A482XR63"/>
<evidence type="ECO:0000313" key="8">
    <source>
        <dbReference type="Proteomes" id="UP000291343"/>
    </source>
</evidence>
<evidence type="ECO:0000256" key="6">
    <source>
        <dbReference type="SAM" id="MobiDB-lite"/>
    </source>
</evidence>
<gene>
    <name evidence="7" type="ORF">LSTR_LSTR008774</name>
</gene>
<keyword evidence="8" id="KW-1185">Reference proteome</keyword>
<keyword evidence="5" id="KW-0539">Nucleus</keyword>
<proteinExistence type="predicted"/>